<sequence length="79" mass="9285">MAPKDRTFKAYIELELQLGNVDRCRVLYEKYLEWAPANCHAWIKFAELEKTLGEAQRTRALYELAISQPVLDMPEALWK</sequence>
<dbReference type="Proteomes" id="UP000485058">
    <property type="component" value="Unassembled WGS sequence"/>
</dbReference>
<evidence type="ECO:0000313" key="9">
    <source>
        <dbReference type="Proteomes" id="UP000485058"/>
    </source>
</evidence>
<reference evidence="8 9" key="1">
    <citation type="submission" date="2020-02" db="EMBL/GenBank/DDBJ databases">
        <title>Draft genome sequence of Haematococcus lacustris strain NIES-144.</title>
        <authorList>
            <person name="Morimoto D."/>
            <person name="Nakagawa S."/>
            <person name="Yoshida T."/>
            <person name="Sawayama S."/>
        </authorList>
    </citation>
    <scope>NUCLEOTIDE SEQUENCE [LARGE SCALE GENOMIC DNA]</scope>
    <source>
        <strain evidence="8 9">NIES-144</strain>
    </source>
</reference>
<dbReference type="GO" id="GO:0000974">
    <property type="term" value="C:Prp19 complex"/>
    <property type="evidence" value="ECO:0007669"/>
    <property type="project" value="TreeGrafter"/>
</dbReference>
<gene>
    <name evidence="8" type="ORF">HaLaN_12894</name>
</gene>
<keyword evidence="4" id="KW-0677">Repeat</keyword>
<evidence type="ECO:0000256" key="5">
    <source>
        <dbReference type="ARBA" id="ARBA00023187"/>
    </source>
</evidence>
<comment type="similarity">
    <text evidence="2">Belongs to the crooked-neck family.</text>
</comment>
<organism evidence="8 9">
    <name type="scientific">Haematococcus lacustris</name>
    <name type="common">Green alga</name>
    <name type="synonym">Haematococcus pluvialis</name>
    <dbReference type="NCBI Taxonomy" id="44745"/>
    <lineage>
        <taxon>Eukaryota</taxon>
        <taxon>Viridiplantae</taxon>
        <taxon>Chlorophyta</taxon>
        <taxon>core chlorophytes</taxon>
        <taxon>Chlorophyceae</taxon>
        <taxon>CS clade</taxon>
        <taxon>Chlamydomonadales</taxon>
        <taxon>Haematococcaceae</taxon>
        <taxon>Haematococcus</taxon>
    </lineage>
</organism>
<keyword evidence="5" id="KW-0508">mRNA splicing</keyword>
<name>A0A699Z4I1_HAELA</name>
<accession>A0A699Z4I1</accession>
<protein>
    <recommendedName>
        <fullName evidence="7">Pre-mRNA-splicing factor Syf1/CRNKL1-like C-terminal HAT-repeats domain-containing protein</fullName>
    </recommendedName>
</protein>
<dbReference type="EMBL" id="BLLF01001002">
    <property type="protein sequence ID" value="GFH16470.1"/>
    <property type="molecule type" value="Genomic_DNA"/>
</dbReference>
<dbReference type="AlphaFoldDB" id="A0A699Z4I1"/>
<evidence type="ECO:0000313" key="8">
    <source>
        <dbReference type="EMBL" id="GFH16470.1"/>
    </source>
</evidence>
<keyword evidence="6" id="KW-0539">Nucleus</keyword>
<dbReference type="InterPro" id="IPR011990">
    <property type="entry name" value="TPR-like_helical_dom_sf"/>
</dbReference>
<keyword evidence="3" id="KW-0507">mRNA processing</keyword>
<dbReference type="InterPro" id="IPR045075">
    <property type="entry name" value="Syf1-like"/>
</dbReference>
<feature type="non-terminal residue" evidence="8">
    <location>
        <position position="79"/>
    </location>
</feature>
<proteinExistence type="inferred from homology"/>
<dbReference type="PANTHER" id="PTHR11246:SF3">
    <property type="entry name" value="CROOKED NECK-LIKE PROTEIN 1"/>
    <property type="match status" value="1"/>
</dbReference>
<keyword evidence="9" id="KW-1185">Reference proteome</keyword>
<dbReference type="GO" id="GO:0071007">
    <property type="term" value="C:U2-type catalytic step 2 spliceosome"/>
    <property type="evidence" value="ECO:0007669"/>
    <property type="project" value="TreeGrafter"/>
</dbReference>
<dbReference type="Gene3D" id="1.25.40.10">
    <property type="entry name" value="Tetratricopeptide repeat domain"/>
    <property type="match status" value="1"/>
</dbReference>
<evidence type="ECO:0000256" key="2">
    <source>
        <dbReference type="ARBA" id="ARBA00008644"/>
    </source>
</evidence>
<evidence type="ECO:0000256" key="1">
    <source>
        <dbReference type="ARBA" id="ARBA00004123"/>
    </source>
</evidence>
<dbReference type="PANTHER" id="PTHR11246">
    <property type="entry name" value="PRE-MRNA SPLICING FACTOR"/>
    <property type="match status" value="1"/>
</dbReference>
<evidence type="ECO:0000256" key="4">
    <source>
        <dbReference type="ARBA" id="ARBA00022737"/>
    </source>
</evidence>
<dbReference type="SUPFAM" id="SSF48452">
    <property type="entry name" value="TPR-like"/>
    <property type="match status" value="1"/>
</dbReference>
<dbReference type="GO" id="GO:0071011">
    <property type="term" value="C:precatalytic spliceosome"/>
    <property type="evidence" value="ECO:0007669"/>
    <property type="project" value="TreeGrafter"/>
</dbReference>
<comment type="subcellular location">
    <subcellularLocation>
        <location evidence="1">Nucleus</location>
    </subcellularLocation>
</comment>
<dbReference type="GO" id="GO:0071014">
    <property type="term" value="C:post-mRNA release spliceosomal complex"/>
    <property type="evidence" value="ECO:0007669"/>
    <property type="project" value="TreeGrafter"/>
</dbReference>
<feature type="domain" description="Pre-mRNA-splicing factor Syf1/CRNKL1-like C-terminal HAT-repeats" evidence="7">
    <location>
        <begin position="7"/>
        <end position="66"/>
    </location>
</feature>
<feature type="non-terminal residue" evidence="8">
    <location>
        <position position="1"/>
    </location>
</feature>
<comment type="caution">
    <text evidence="8">The sequence shown here is derived from an EMBL/GenBank/DDBJ whole genome shotgun (WGS) entry which is preliminary data.</text>
</comment>
<dbReference type="InterPro" id="IPR055430">
    <property type="entry name" value="HAT_Syf1_CNRKL1_C"/>
</dbReference>
<dbReference type="GO" id="GO:0000245">
    <property type="term" value="P:spliceosomal complex assembly"/>
    <property type="evidence" value="ECO:0007669"/>
    <property type="project" value="TreeGrafter"/>
</dbReference>
<evidence type="ECO:0000256" key="3">
    <source>
        <dbReference type="ARBA" id="ARBA00022664"/>
    </source>
</evidence>
<evidence type="ECO:0000256" key="6">
    <source>
        <dbReference type="ARBA" id="ARBA00023242"/>
    </source>
</evidence>
<dbReference type="Pfam" id="PF23231">
    <property type="entry name" value="HAT_Syf1_CNRKL1_C"/>
    <property type="match status" value="1"/>
</dbReference>
<evidence type="ECO:0000259" key="7">
    <source>
        <dbReference type="Pfam" id="PF23231"/>
    </source>
</evidence>